<proteinExistence type="inferred from homology"/>
<dbReference type="InterPro" id="IPR044492">
    <property type="entry name" value="P_typ_ATPase_HD_dom"/>
</dbReference>
<dbReference type="InterPro" id="IPR008250">
    <property type="entry name" value="ATPase_P-typ_transduc_dom_A_sf"/>
</dbReference>
<dbReference type="GO" id="GO:0019829">
    <property type="term" value="F:ATPase-coupled monoatomic cation transmembrane transporter activity"/>
    <property type="evidence" value="ECO:0007669"/>
    <property type="project" value="InterPro"/>
</dbReference>
<dbReference type="NCBIfam" id="TIGR01525">
    <property type="entry name" value="ATPase-IB_hvy"/>
    <property type="match status" value="1"/>
</dbReference>
<comment type="subcellular location">
    <subcellularLocation>
        <location evidence="1 7">Membrane</location>
    </subcellularLocation>
</comment>
<keyword evidence="5 7" id="KW-1133">Transmembrane helix</keyword>
<accession>A0A438MYY0</accession>
<keyword evidence="4" id="KW-1278">Translocase</keyword>
<dbReference type="PRINTS" id="PR00119">
    <property type="entry name" value="CATATPASE"/>
</dbReference>
<dbReference type="InterPro" id="IPR023214">
    <property type="entry name" value="HAD_sf"/>
</dbReference>
<feature type="transmembrane region" description="Helical" evidence="7">
    <location>
        <begin position="505"/>
        <end position="524"/>
    </location>
</feature>
<dbReference type="InterPro" id="IPR006121">
    <property type="entry name" value="HMA_dom"/>
</dbReference>
<dbReference type="SFLD" id="SFLDS00003">
    <property type="entry name" value="Haloacid_Dehalogenase"/>
    <property type="match status" value="1"/>
</dbReference>
<gene>
    <name evidence="9" type="ORF">B0A52_08011</name>
</gene>
<dbReference type="Pfam" id="PF24534">
    <property type="entry name" value="HMA_PCA1"/>
    <property type="match status" value="1"/>
</dbReference>
<dbReference type="GO" id="GO:0016020">
    <property type="term" value="C:membrane"/>
    <property type="evidence" value="ECO:0007669"/>
    <property type="project" value="UniProtKB-SubCell"/>
</dbReference>
<evidence type="ECO:0000256" key="7">
    <source>
        <dbReference type="RuleBase" id="RU362081"/>
    </source>
</evidence>
<evidence type="ECO:0000256" key="1">
    <source>
        <dbReference type="ARBA" id="ARBA00004370"/>
    </source>
</evidence>
<dbReference type="Gene3D" id="3.40.1110.10">
    <property type="entry name" value="Calcium-transporting ATPase, cytoplasmic domain N"/>
    <property type="match status" value="1"/>
</dbReference>
<dbReference type="PANTHER" id="PTHR46594:SF4">
    <property type="entry name" value="P-TYPE CATION-TRANSPORTING ATPASE"/>
    <property type="match status" value="1"/>
</dbReference>
<dbReference type="VEuPathDB" id="FungiDB:PV10_03937"/>
<keyword evidence="7" id="KW-0067">ATP-binding</keyword>
<evidence type="ECO:0000256" key="5">
    <source>
        <dbReference type="ARBA" id="ARBA00022989"/>
    </source>
</evidence>
<dbReference type="AlphaFoldDB" id="A0A438MYY0"/>
<feature type="transmembrane region" description="Helical" evidence="7">
    <location>
        <begin position="405"/>
        <end position="424"/>
    </location>
</feature>
<feature type="transmembrane region" description="Helical" evidence="7">
    <location>
        <begin position="1002"/>
        <end position="1025"/>
    </location>
</feature>
<comment type="caution">
    <text evidence="9">The sequence shown here is derived from an EMBL/GenBank/DDBJ whole genome shotgun (WGS) entry which is preliminary data.</text>
</comment>
<evidence type="ECO:0000259" key="8">
    <source>
        <dbReference type="PROSITE" id="PS50846"/>
    </source>
</evidence>
<dbReference type="GO" id="GO:0016887">
    <property type="term" value="F:ATP hydrolysis activity"/>
    <property type="evidence" value="ECO:0007669"/>
    <property type="project" value="InterPro"/>
</dbReference>
<dbReference type="EMBL" id="NAJM01000033">
    <property type="protein sequence ID" value="RVX68944.1"/>
    <property type="molecule type" value="Genomic_DNA"/>
</dbReference>
<dbReference type="InterPro" id="IPR001757">
    <property type="entry name" value="P_typ_ATPase"/>
</dbReference>
<dbReference type="InterPro" id="IPR056236">
    <property type="entry name" value="HMA_PCA1"/>
</dbReference>
<organism evidence="9 10">
    <name type="scientific">Exophiala mesophila</name>
    <name type="common">Black yeast-like fungus</name>
    <dbReference type="NCBI Taxonomy" id="212818"/>
    <lineage>
        <taxon>Eukaryota</taxon>
        <taxon>Fungi</taxon>
        <taxon>Dikarya</taxon>
        <taxon>Ascomycota</taxon>
        <taxon>Pezizomycotina</taxon>
        <taxon>Eurotiomycetes</taxon>
        <taxon>Chaetothyriomycetidae</taxon>
        <taxon>Chaetothyriales</taxon>
        <taxon>Herpotrichiellaceae</taxon>
        <taxon>Exophiala</taxon>
    </lineage>
</organism>
<dbReference type="GO" id="GO:0005524">
    <property type="term" value="F:ATP binding"/>
    <property type="evidence" value="ECO:0007669"/>
    <property type="project" value="UniProtKB-UniRule"/>
</dbReference>
<dbReference type="Pfam" id="PF00702">
    <property type="entry name" value="Hydrolase"/>
    <property type="match status" value="1"/>
</dbReference>
<dbReference type="InterPro" id="IPR059000">
    <property type="entry name" value="ATPase_P-type_domA"/>
</dbReference>
<dbReference type="SUPFAM" id="SSF56784">
    <property type="entry name" value="HAD-like"/>
    <property type="match status" value="1"/>
</dbReference>
<keyword evidence="2 7" id="KW-0812">Transmembrane</keyword>
<evidence type="ECO:0000313" key="9">
    <source>
        <dbReference type="EMBL" id="RVX68944.1"/>
    </source>
</evidence>
<evidence type="ECO:0000256" key="2">
    <source>
        <dbReference type="ARBA" id="ARBA00022692"/>
    </source>
</evidence>
<dbReference type="InterPro" id="IPR023299">
    <property type="entry name" value="ATPase_P-typ_cyto_dom_N"/>
</dbReference>
<dbReference type="Gene3D" id="2.70.150.10">
    <property type="entry name" value="Calcium-transporting ATPase, cytoplasmic transduction domain A"/>
    <property type="match status" value="1"/>
</dbReference>
<feature type="transmembrane region" description="Helical" evidence="7">
    <location>
        <begin position="436"/>
        <end position="454"/>
    </location>
</feature>
<dbReference type="SUPFAM" id="SSF81665">
    <property type="entry name" value="Calcium ATPase, transmembrane domain M"/>
    <property type="match status" value="1"/>
</dbReference>
<evidence type="ECO:0000313" key="10">
    <source>
        <dbReference type="Proteomes" id="UP000288859"/>
    </source>
</evidence>
<dbReference type="InterPro" id="IPR036163">
    <property type="entry name" value="HMA_dom_sf"/>
</dbReference>
<comment type="similarity">
    <text evidence="7">Belongs to the cation transport ATPase (P-type) (TC 3.A.3) family. Type IB subfamily.</text>
</comment>
<keyword evidence="6 7" id="KW-0472">Membrane</keyword>
<dbReference type="Gene3D" id="3.40.50.1000">
    <property type="entry name" value="HAD superfamily/HAD-like"/>
    <property type="match status" value="1"/>
</dbReference>
<dbReference type="NCBIfam" id="TIGR01494">
    <property type="entry name" value="ATPase_P-type"/>
    <property type="match status" value="2"/>
</dbReference>
<feature type="transmembrane region" description="Helical" evidence="7">
    <location>
        <begin position="475"/>
        <end position="499"/>
    </location>
</feature>
<dbReference type="SUPFAM" id="SSF81653">
    <property type="entry name" value="Calcium ATPase, transduction domain A"/>
    <property type="match status" value="1"/>
</dbReference>
<feature type="domain" description="HMA" evidence="8">
    <location>
        <begin position="260"/>
        <end position="327"/>
    </location>
</feature>
<evidence type="ECO:0000256" key="3">
    <source>
        <dbReference type="ARBA" id="ARBA00022723"/>
    </source>
</evidence>
<evidence type="ECO:0000256" key="6">
    <source>
        <dbReference type="ARBA" id="ARBA00023136"/>
    </source>
</evidence>
<dbReference type="InterPro" id="IPR023298">
    <property type="entry name" value="ATPase_P-typ_TM_dom_sf"/>
</dbReference>
<name>A0A438MYY0_EXOME</name>
<dbReference type="Gene3D" id="3.30.70.100">
    <property type="match status" value="1"/>
</dbReference>
<dbReference type="InterPro" id="IPR036412">
    <property type="entry name" value="HAD-like_sf"/>
</dbReference>
<reference evidence="9 10" key="1">
    <citation type="submission" date="2017-03" db="EMBL/GenBank/DDBJ databases">
        <title>Genomes of endolithic fungi from Antarctica.</title>
        <authorList>
            <person name="Coleine C."/>
            <person name="Masonjones S."/>
            <person name="Stajich J.E."/>
        </authorList>
    </citation>
    <scope>NUCLEOTIDE SEQUENCE [LARGE SCALE GENOMIC DNA]</scope>
    <source>
        <strain evidence="9 10">CCFEE 6314</strain>
    </source>
</reference>
<keyword evidence="3 7" id="KW-0479">Metal-binding</keyword>
<dbReference type="InterPro" id="IPR027256">
    <property type="entry name" value="P-typ_ATPase_IB"/>
</dbReference>
<feature type="transmembrane region" description="Helical" evidence="7">
    <location>
        <begin position="658"/>
        <end position="684"/>
    </location>
</feature>
<protein>
    <recommendedName>
        <fullName evidence="8">HMA domain-containing protein</fullName>
    </recommendedName>
</protein>
<dbReference type="GO" id="GO:0046872">
    <property type="term" value="F:metal ion binding"/>
    <property type="evidence" value="ECO:0007669"/>
    <property type="project" value="UniProtKB-KW"/>
</dbReference>
<dbReference type="NCBIfam" id="TIGR01511">
    <property type="entry name" value="ATPase-IB1_Cu"/>
    <property type="match status" value="1"/>
</dbReference>
<feature type="transmembrane region" description="Helical" evidence="7">
    <location>
        <begin position="1031"/>
        <end position="1050"/>
    </location>
</feature>
<dbReference type="OrthoDB" id="432719at2759"/>
<feature type="transmembrane region" description="Helical" evidence="7">
    <location>
        <begin position="696"/>
        <end position="726"/>
    </location>
</feature>
<dbReference type="PROSITE" id="PS01047">
    <property type="entry name" value="HMA_1"/>
    <property type="match status" value="1"/>
</dbReference>
<dbReference type="SUPFAM" id="SSF55008">
    <property type="entry name" value="HMA, heavy metal-associated domain"/>
    <property type="match status" value="1"/>
</dbReference>
<dbReference type="InterPro" id="IPR017969">
    <property type="entry name" value="Heavy-metal-associated_CS"/>
</dbReference>
<dbReference type="PANTHER" id="PTHR46594">
    <property type="entry name" value="P-TYPE CATION-TRANSPORTING ATPASE"/>
    <property type="match status" value="1"/>
</dbReference>
<dbReference type="SFLD" id="SFLDF00027">
    <property type="entry name" value="p-type_atpase"/>
    <property type="match status" value="1"/>
</dbReference>
<dbReference type="CDD" id="cd00371">
    <property type="entry name" value="HMA"/>
    <property type="match status" value="1"/>
</dbReference>
<dbReference type="SFLD" id="SFLDG00002">
    <property type="entry name" value="C1.7:_P-type_atpase_like"/>
    <property type="match status" value="1"/>
</dbReference>
<dbReference type="Pfam" id="PF00122">
    <property type="entry name" value="E1-E2_ATPase"/>
    <property type="match status" value="1"/>
</dbReference>
<evidence type="ECO:0000256" key="4">
    <source>
        <dbReference type="ARBA" id="ARBA00022967"/>
    </source>
</evidence>
<dbReference type="Proteomes" id="UP000288859">
    <property type="component" value="Unassembled WGS sequence"/>
</dbReference>
<keyword evidence="7" id="KW-0547">Nucleotide-binding</keyword>
<sequence>MASHCAGKTTDGPGDCCGGPVAKPSTSAHGPGCNPTSSAVAELGVGGDIMDQCNEDDRCNENCIKTAAAIECSMACADQQVECSSDTDSHKLDEKTTHHDGCDHTHGHPHSYAHGPKASKYVHLGAAHEHAHGEDGTHLDEPCNVHLKAAMEKYATYLESARCICRSILSSATRIEFCSPQPSASGVAAFSTSHSHHLNMKEYGSVLSRRRLKRAPKELASTQSEIKCCGSNESLHNIEFERQSAPKTTSVDIEKVAGMSHILLNVTGMDCSGCANNLTRALRVVAGTRNVKVIFISGVAEFDLETGINTLDDVIRSAQRATGYKLTPFSSDTQSIDVIMSAAEASKFRDNLPRGVERCEKLSKTTYEISYDPCITGARDMLAGIDAQLGPLRSDSYLDEGKRRLIRVLALTTTAFILTTPVVVLEWGSPSGVSEHTTLIIAVILATMVQAIAVPEFYIPAISSLIYNKVVEMDMLVVISITAAYVYSIVATGLFFAGIDLETKPFFETSTLLITLILLGRLLAAWARKRAVKAVSLRSLQASTAILIDQTTSGVIEIDARLLQYGDTIAILPHSRIVTDADVLEGTSEVDESMLTGESLPVFKSAGNVVVSGTVNGGGRLTARVSRLPGSNTITDIANLVDQAQSFKPHVQDLADKVAGYFIPVVCTVALIVFVIWVLVVLKVRKRPADDAIGTAIGYCIAVLAISCPCALGLAVPMVLVVAGGVAARGGVIIKTADVIQRGFKVTDVVFDKTGTLTDPSLEIVQELLFPTEEDDQDAMLSVIMTMVRSNKHPVSEAVAKALGAREIRGIEVEGLASIPGCGVEAQWQGMIIRAGNAKWLEISEIPQVVDFAAHGLTMLCVTAGGSLAAIFGLKSRLRGGATDVVRELHRRKIAVHIVSGDARRVVEGVAADLNISPENVAAERTPAQKQEYVRQLMDAGKITLFCGDGTNDAVAVAQANVGVQIESSSDVTRATADVVLLRNLDGVVNLLDVSKAAFRRIAFNFIWSAVYNVLAILLAAGAFVKIRIPPAYAGLGEIVSVLPVIVAALTQPKVKVRN</sequence>
<dbReference type="PROSITE" id="PS50846">
    <property type="entry name" value="HMA_2"/>
    <property type="match status" value="1"/>
</dbReference>